<dbReference type="InterPro" id="IPR000053">
    <property type="entry name" value="Thymidine/pyrmidine_PPase"/>
</dbReference>
<dbReference type="InterPro" id="IPR035902">
    <property type="entry name" value="Nuc_phospho_transferase"/>
</dbReference>
<dbReference type="NCBIfam" id="NF004490">
    <property type="entry name" value="PRK05820.1"/>
    <property type="match status" value="1"/>
</dbReference>
<keyword evidence="8 15" id="KW-0328">Glycosyltransferase</keyword>
<evidence type="ECO:0000313" key="16">
    <source>
        <dbReference type="Proteomes" id="UP000298347"/>
    </source>
</evidence>
<evidence type="ECO:0000256" key="4">
    <source>
        <dbReference type="ARBA" id="ARBA00006915"/>
    </source>
</evidence>
<dbReference type="FunFam" id="1.20.970.10:FF:000002">
    <property type="entry name" value="Pyrimidine-nucleoside phosphorylase"/>
    <property type="match status" value="1"/>
</dbReference>
<dbReference type="InterPro" id="IPR013102">
    <property type="entry name" value="PYNP_C"/>
</dbReference>
<reference evidence="15 16" key="1">
    <citation type="journal article" date="2015" name="Int. J. Syst. Evol. Microbiol.">
        <title>Sporolactobacillus shoreae sp. nov. and Sporolactobacillus spathodeae sp. nov., two spore-forming lactic acid bacteria isolated from tree barks in Thailand.</title>
        <authorList>
            <person name="Thamacharoensuk T."/>
            <person name="Kitahara M."/>
            <person name="Ohkuma M."/>
            <person name="Thongchul N."/>
            <person name="Tanasupawat S."/>
        </authorList>
    </citation>
    <scope>NUCLEOTIDE SEQUENCE [LARGE SCALE GENOMIC DNA]</scope>
    <source>
        <strain evidence="15 16">BK92</strain>
    </source>
</reference>
<dbReference type="GO" id="GO:0005829">
    <property type="term" value="C:cytosol"/>
    <property type="evidence" value="ECO:0007669"/>
    <property type="project" value="TreeGrafter"/>
</dbReference>
<evidence type="ECO:0000256" key="3">
    <source>
        <dbReference type="ARBA" id="ARBA00003877"/>
    </source>
</evidence>
<dbReference type="InterPro" id="IPR000312">
    <property type="entry name" value="Glycosyl_Trfase_fam3"/>
</dbReference>
<name>A0A4Z0GQI2_9BACL</name>
<dbReference type="Pfam" id="PF07831">
    <property type="entry name" value="PYNP_C"/>
    <property type="match status" value="1"/>
</dbReference>
<dbReference type="InterPro" id="IPR017459">
    <property type="entry name" value="Glycosyl_Trfase_fam3_N_dom"/>
</dbReference>
<protein>
    <recommendedName>
        <fullName evidence="7">Pyrimidine-nucleoside phosphorylase</fullName>
        <ecNumber evidence="6">2.4.2.2</ecNumber>
    </recommendedName>
</protein>
<dbReference type="PANTHER" id="PTHR10515">
    <property type="entry name" value="THYMIDINE PHOSPHORYLASE"/>
    <property type="match status" value="1"/>
</dbReference>
<dbReference type="GO" id="GO:0004645">
    <property type="term" value="F:1,4-alpha-oligoglucan phosphorylase activity"/>
    <property type="evidence" value="ECO:0007669"/>
    <property type="project" value="InterPro"/>
</dbReference>
<evidence type="ECO:0000256" key="2">
    <source>
        <dbReference type="ARBA" id="ARBA00001958"/>
    </source>
</evidence>
<dbReference type="SMART" id="SM00941">
    <property type="entry name" value="PYNP_C"/>
    <property type="match status" value="1"/>
</dbReference>
<dbReference type="GO" id="GO:0004850">
    <property type="term" value="F:uridine phosphorylase activity"/>
    <property type="evidence" value="ECO:0007669"/>
    <property type="project" value="RHEA"/>
</dbReference>
<keyword evidence="10" id="KW-0479">Metal-binding</keyword>
<dbReference type="EMBL" id="SRJD01000006">
    <property type="protein sequence ID" value="TGA98724.1"/>
    <property type="molecule type" value="Genomic_DNA"/>
</dbReference>
<dbReference type="Pfam" id="PF02885">
    <property type="entry name" value="Glycos_trans_3N"/>
    <property type="match status" value="1"/>
</dbReference>
<dbReference type="OrthoDB" id="9763887at2"/>
<dbReference type="NCBIfam" id="NF004747">
    <property type="entry name" value="PRK06078.1"/>
    <property type="match status" value="1"/>
</dbReference>
<dbReference type="Gene3D" id="3.40.1030.10">
    <property type="entry name" value="Nucleoside phosphorylase/phosphoribosyltransferase catalytic domain"/>
    <property type="match status" value="1"/>
</dbReference>
<dbReference type="FunFam" id="3.40.1030.10:FF:000003">
    <property type="entry name" value="Pyrimidine-nucleoside phosphorylase"/>
    <property type="match status" value="1"/>
</dbReference>
<evidence type="ECO:0000256" key="6">
    <source>
        <dbReference type="ARBA" id="ARBA00011889"/>
    </source>
</evidence>
<proteinExistence type="inferred from homology"/>
<dbReference type="GO" id="GO:0006213">
    <property type="term" value="P:pyrimidine nucleoside metabolic process"/>
    <property type="evidence" value="ECO:0007669"/>
    <property type="project" value="InterPro"/>
</dbReference>
<dbReference type="GO" id="GO:0006206">
    <property type="term" value="P:pyrimidine nucleobase metabolic process"/>
    <property type="evidence" value="ECO:0007669"/>
    <property type="project" value="InterPro"/>
</dbReference>
<sequence length="433" mass="46232">MRMVDIITKKRDGHELSPEEIHFFIDGYVKGTIPDYQASALTMAIFFRDMTDREIAELTRAMVNSGETVDLSGIKGVKVDKHSTGGVGDTTTLVLAPLVASVGVPVAKMTGRGLGFTGGTIDKLESIAGFHVELTPERFIELVNRDRIAVIGQSGELVPADKKLYALRDVSGSVESIPLIASSIMSKKIAAGADAIVLEVTTGAGAFMKNEKDAVRLAETMVRIGQHVGRKTAAVITDMSQPLGFAVGNALEVKEAIDTLKGNGPADLKELVLTLGSLMVLSAGKAESVEEARRLLKNALQNGQALAKFRQFIANQGGDPEVADHPEKLPQAKFRIELPAKSSGFLTAMAADEIGLAAMLLGAGRATKEDSVNFAAGIVLHKKVGDPVKEGEPLLTIHSDRADVEDVKSKLYQSIKIGSHLEKPRLIHQIITE</sequence>
<comment type="catalytic activity">
    <reaction evidence="13">
        <text>thymidine + phosphate = 2-deoxy-alpha-D-ribose 1-phosphate + thymine</text>
        <dbReference type="Rhea" id="RHEA:16037"/>
        <dbReference type="ChEBI" id="CHEBI:17748"/>
        <dbReference type="ChEBI" id="CHEBI:17821"/>
        <dbReference type="ChEBI" id="CHEBI:43474"/>
        <dbReference type="ChEBI" id="CHEBI:57259"/>
        <dbReference type="EC" id="2.4.2.2"/>
    </reaction>
</comment>
<comment type="cofactor">
    <cofactor evidence="2">
        <name>K(+)</name>
        <dbReference type="ChEBI" id="CHEBI:29103"/>
    </cofactor>
</comment>
<keyword evidence="16" id="KW-1185">Reference proteome</keyword>
<dbReference type="Gene3D" id="3.90.1170.30">
    <property type="entry name" value="Pyrimidine nucleoside phosphorylase-like, C-terminal domain"/>
    <property type="match status" value="1"/>
</dbReference>
<dbReference type="PIRSF" id="PIRSF000478">
    <property type="entry name" value="TP_PyNP"/>
    <property type="match status" value="1"/>
</dbReference>
<dbReference type="SUPFAM" id="SSF54680">
    <property type="entry name" value="Pyrimidine nucleoside phosphorylase C-terminal domain"/>
    <property type="match status" value="1"/>
</dbReference>
<evidence type="ECO:0000256" key="11">
    <source>
        <dbReference type="ARBA" id="ARBA00022958"/>
    </source>
</evidence>
<comment type="subunit">
    <text evidence="5">Homodimer.</text>
</comment>
<dbReference type="SUPFAM" id="SSF52418">
    <property type="entry name" value="Nucleoside phosphorylase/phosphoribosyltransferase catalytic domain"/>
    <property type="match status" value="1"/>
</dbReference>
<dbReference type="RefSeq" id="WP_135348201.1">
    <property type="nucleotide sequence ID" value="NZ_SRJD01000006.1"/>
</dbReference>
<gene>
    <name evidence="15" type="ORF">E4665_07670</name>
</gene>
<evidence type="ECO:0000313" key="15">
    <source>
        <dbReference type="EMBL" id="TGA98724.1"/>
    </source>
</evidence>
<evidence type="ECO:0000259" key="14">
    <source>
        <dbReference type="SMART" id="SM00941"/>
    </source>
</evidence>
<dbReference type="GO" id="GO:0047847">
    <property type="term" value="F:deoxyuridine phosphorylase activity"/>
    <property type="evidence" value="ECO:0007669"/>
    <property type="project" value="RHEA"/>
</dbReference>
<evidence type="ECO:0000256" key="5">
    <source>
        <dbReference type="ARBA" id="ARBA00011738"/>
    </source>
</evidence>
<evidence type="ECO:0000256" key="13">
    <source>
        <dbReference type="ARBA" id="ARBA00048525"/>
    </source>
</evidence>
<dbReference type="InterPro" id="IPR036566">
    <property type="entry name" value="PYNP-like_C_sf"/>
</dbReference>
<dbReference type="SUPFAM" id="SSF47648">
    <property type="entry name" value="Nucleoside phosphorylase/phosphoribosyltransferase N-terminal domain"/>
    <property type="match status" value="1"/>
</dbReference>
<feature type="domain" description="Pyrimidine nucleoside phosphorylase C-terminal" evidence="14">
    <location>
        <begin position="345"/>
        <end position="418"/>
    </location>
</feature>
<evidence type="ECO:0000256" key="9">
    <source>
        <dbReference type="ARBA" id="ARBA00022679"/>
    </source>
</evidence>
<comment type="similarity">
    <text evidence="4">Belongs to the thymidine/pyrimidine-nucleoside phosphorylase family.</text>
</comment>
<comment type="function">
    <text evidence="3">Catalyzes phosphorolysis of the pyrimidine nucleosides uridine, thymidine and 2'-deoxyuridine with the formation of the corresponding pyrimidine base and ribose-1-phosphate.</text>
</comment>
<dbReference type="InterPro" id="IPR036320">
    <property type="entry name" value="Glycosyl_Trfase_fam3_N_dom_sf"/>
</dbReference>
<dbReference type="GO" id="GO:0046872">
    <property type="term" value="F:metal ion binding"/>
    <property type="evidence" value="ECO:0007669"/>
    <property type="project" value="UniProtKB-KW"/>
</dbReference>
<dbReference type="AlphaFoldDB" id="A0A4Z0GQI2"/>
<dbReference type="EC" id="2.4.2.2" evidence="6"/>
<comment type="caution">
    <text evidence="15">The sequence shown here is derived from an EMBL/GenBank/DDBJ whole genome shotgun (WGS) entry which is preliminary data.</text>
</comment>
<comment type="catalytic activity">
    <reaction evidence="1">
        <text>2'-deoxyuridine + phosphate = 2-deoxy-alpha-D-ribose 1-phosphate + uracil</text>
        <dbReference type="Rhea" id="RHEA:22824"/>
        <dbReference type="ChEBI" id="CHEBI:16450"/>
        <dbReference type="ChEBI" id="CHEBI:17568"/>
        <dbReference type="ChEBI" id="CHEBI:43474"/>
        <dbReference type="ChEBI" id="CHEBI:57259"/>
        <dbReference type="EC" id="2.4.2.2"/>
    </reaction>
</comment>
<dbReference type="GO" id="GO:0009032">
    <property type="term" value="F:thymidine phosphorylase activity"/>
    <property type="evidence" value="ECO:0007669"/>
    <property type="project" value="RHEA"/>
</dbReference>
<evidence type="ECO:0000256" key="7">
    <source>
        <dbReference type="ARBA" id="ARBA00014680"/>
    </source>
</evidence>
<organism evidence="15 16">
    <name type="scientific">Sporolactobacillus shoreae</name>
    <dbReference type="NCBI Taxonomy" id="1465501"/>
    <lineage>
        <taxon>Bacteria</taxon>
        <taxon>Bacillati</taxon>
        <taxon>Bacillota</taxon>
        <taxon>Bacilli</taxon>
        <taxon>Bacillales</taxon>
        <taxon>Sporolactobacillaceae</taxon>
        <taxon>Sporolactobacillus</taxon>
    </lineage>
</organism>
<comment type="catalytic activity">
    <reaction evidence="12">
        <text>uridine + phosphate = alpha-D-ribose 1-phosphate + uracil</text>
        <dbReference type="Rhea" id="RHEA:24388"/>
        <dbReference type="ChEBI" id="CHEBI:16704"/>
        <dbReference type="ChEBI" id="CHEBI:17568"/>
        <dbReference type="ChEBI" id="CHEBI:43474"/>
        <dbReference type="ChEBI" id="CHEBI:57720"/>
        <dbReference type="EC" id="2.4.2.2"/>
    </reaction>
</comment>
<dbReference type="NCBIfam" id="TIGR02644">
    <property type="entry name" value="Y_phosphoryl"/>
    <property type="match status" value="1"/>
</dbReference>
<keyword evidence="11" id="KW-0630">Potassium</keyword>
<evidence type="ECO:0000256" key="1">
    <source>
        <dbReference type="ARBA" id="ARBA00001066"/>
    </source>
</evidence>
<evidence type="ECO:0000256" key="10">
    <source>
        <dbReference type="ARBA" id="ARBA00022723"/>
    </source>
</evidence>
<evidence type="ECO:0000256" key="12">
    <source>
        <dbReference type="ARBA" id="ARBA00048453"/>
    </source>
</evidence>
<dbReference type="Pfam" id="PF00591">
    <property type="entry name" value="Glycos_transf_3"/>
    <property type="match status" value="1"/>
</dbReference>
<keyword evidence="9 15" id="KW-0808">Transferase</keyword>
<dbReference type="PANTHER" id="PTHR10515:SF0">
    <property type="entry name" value="THYMIDINE PHOSPHORYLASE"/>
    <property type="match status" value="1"/>
</dbReference>
<dbReference type="Proteomes" id="UP000298347">
    <property type="component" value="Unassembled WGS sequence"/>
</dbReference>
<dbReference type="Gene3D" id="1.20.970.10">
    <property type="entry name" value="Transferase, Pyrimidine Nucleoside Phosphorylase, Chain C"/>
    <property type="match status" value="1"/>
</dbReference>
<evidence type="ECO:0000256" key="8">
    <source>
        <dbReference type="ARBA" id="ARBA00022676"/>
    </source>
</evidence>
<dbReference type="InterPro" id="IPR018090">
    <property type="entry name" value="Pyrmidine_PPas_bac/euk"/>
</dbReference>
<accession>A0A4Z0GQI2</accession>